<evidence type="ECO:0000313" key="2">
    <source>
        <dbReference type="Proteomes" id="UP000192501"/>
    </source>
</evidence>
<dbReference type="Gene3D" id="3.30.70.330">
    <property type="match status" value="1"/>
</dbReference>
<dbReference type="AlphaFoldDB" id="A0A1X0QEH5"/>
<dbReference type="EMBL" id="LTAI01000976">
    <property type="protein sequence ID" value="ORD98166.1"/>
    <property type="molecule type" value="Genomic_DNA"/>
</dbReference>
<dbReference type="VEuPathDB" id="MicrosporidiaDB:HERIO_1795"/>
<dbReference type="InterPro" id="IPR012677">
    <property type="entry name" value="Nucleotide-bd_a/b_plait_sf"/>
</dbReference>
<sequence length="89" mass="10432">MCDRNPCRSGDACKNNVCLFIHPREQCEEDEHSIKRLKKNNEVVLNHVEEDKYTEDDIRKYAEKFGGVKVINQLSHDKYTIEFDDVESA</sequence>
<reference evidence="1 2" key="1">
    <citation type="journal article" date="2017" name="Environ. Microbiol.">
        <title>Decay of the glycolytic pathway and adaptation to intranuclear parasitism within Enterocytozoonidae microsporidia.</title>
        <authorList>
            <person name="Wiredu Boakye D."/>
            <person name="Jaroenlak P."/>
            <person name="Prachumwat A."/>
            <person name="Williams T.A."/>
            <person name="Bateman K.S."/>
            <person name="Itsathitphaisarn O."/>
            <person name="Sritunyalucksana K."/>
            <person name="Paszkiewicz K.H."/>
            <person name="Moore K.A."/>
            <person name="Stentiford G.D."/>
            <person name="Williams B.A."/>
        </authorList>
    </citation>
    <scope>NUCLEOTIDE SEQUENCE [LARGE SCALE GENOMIC DNA]</scope>
    <source>
        <strain evidence="2">canceri</strain>
    </source>
</reference>
<name>A0A1X0QEH5_9MICR</name>
<dbReference type="VEuPathDB" id="MicrosporidiaDB:A0H76_223"/>
<accession>A0A1X0QEH5</accession>
<proteinExistence type="predicted"/>
<organism evidence="1 2">
    <name type="scientific">Hepatospora eriocheir</name>
    <dbReference type="NCBI Taxonomy" id="1081669"/>
    <lineage>
        <taxon>Eukaryota</taxon>
        <taxon>Fungi</taxon>
        <taxon>Fungi incertae sedis</taxon>
        <taxon>Microsporidia</taxon>
        <taxon>Hepatosporidae</taxon>
        <taxon>Hepatospora</taxon>
    </lineage>
</organism>
<evidence type="ECO:0000313" key="1">
    <source>
        <dbReference type="EMBL" id="ORD98166.1"/>
    </source>
</evidence>
<dbReference type="Proteomes" id="UP000192501">
    <property type="component" value="Unassembled WGS sequence"/>
</dbReference>
<protein>
    <submittedName>
        <fullName evidence="1">Uncharacterized protein</fullName>
    </submittedName>
</protein>
<comment type="caution">
    <text evidence="1">The sequence shown here is derived from an EMBL/GenBank/DDBJ whole genome shotgun (WGS) entry which is preliminary data.</text>
</comment>
<gene>
    <name evidence="1" type="ORF">A0H76_223</name>
</gene>